<keyword evidence="1" id="KW-0472">Membrane</keyword>
<dbReference type="RefSeq" id="WP_199047216.1">
    <property type="nucleotide sequence ID" value="NZ_JAELXT010000003.1"/>
</dbReference>
<keyword evidence="1" id="KW-0812">Transmembrane</keyword>
<dbReference type="Proteomes" id="UP000620670">
    <property type="component" value="Unassembled WGS sequence"/>
</dbReference>
<evidence type="ECO:0000313" key="2">
    <source>
        <dbReference type="EMBL" id="MBJ6124782.1"/>
    </source>
</evidence>
<accession>A0ABS0XXJ4</accession>
<gene>
    <name evidence="2" type="ORF">JAO75_05100</name>
</gene>
<keyword evidence="1" id="KW-1133">Transmembrane helix</keyword>
<comment type="caution">
    <text evidence="2">The sequence shown here is derived from an EMBL/GenBank/DDBJ whole genome shotgun (WGS) entry which is preliminary data.</text>
</comment>
<keyword evidence="3" id="KW-1185">Reference proteome</keyword>
<evidence type="ECO:0000313" key="3">
    <source>
        <dbReference type="Proteomes" id="UP000620670"/>
    </source>
</evidence>
<sequence length="94" mass="10748">MVRGLVWFVLFGAASLAFYRVNDRIVWDICRRERRPYPQAWTFSLYWQWRTIIGGWYTDARRAGLLIPKAAATAAILIASIGSVVTGIFERLPG</sequence>
<feature type="transmembrane region" description="Helical" evidence="1">
    <location>
        <begin position="70"/>
        <end position="89"/>
    </location>
</feature>
<protein>
    <submittedName>
        <fullName evidence="2">Uncharacterized protein</fullName>
    </submittedName>
</protein>
<evidence type="ECO:0000256" key="1">
    <source>
        <dbReference type="SAM" id="Phobius"/>
    </source>
</evidence>
<organism evidence="2 3">
    <name type="scientific">Microvirga splendida</name>
    <dbReference type="NCBI Taxonomy" id="2795727"/>
    <lineage>
        <taxon>Bacteria</taxon>
        <taxon>Pseudomonadati</taxon>
        <taxon>Pseudomonadota</taxon>
        <taxon>Alphaproteobacteria</taxon>
        <taxon>Hyphomicrobiales</taxon>
        <taxon>Methylobacteriaceae</taxon>
        <taxon>Microvirga</taxon>
    </lineage>
</organism>
<reference evidence="3" key="1">
    <citation type="submission" date="2020-12" db="EMBL/GenBank/DDBJ databases">
        <title>Hymenobacter sp.</title>
        <authorList>
            <person name="Kim M.K."/>
        </authorList>
    </citation>
    <scope>NUCLEOTIDE SEQUENCE [LARGE SCALE GENOMIC DNA]</scope>
    <source>
        <strain evidence="3">BT325</strain>
    </source>
</reference>
<proteinExistence type="predicted"/>
<name>A0ABS0XXJ4_9HYPH</name>
<dbReference type="EMBL" id="JAELXT010000003">
    <property type="protein sequence ID" value="MBJ6124782.1"/>
    <property type="molecule type" value="Genomic_DNA"/>
</dbReference>